<dbReference type="Gene3D" id="3.40.190.10">
    <property type="entry name" value="Periplasmic binding protein-like II"/>
    <property type="match status" value="1"/>
</dbReference>
<dbReference type="PANTHER" id="PTHR42928">
    <property type="entry name" value="TRICARBOXYLATE-BINDING PROTEIN"/>
    <property type="match status" value="1"/>
</dbReference>
<dbReference type="SUPFAM" id="SSF53850">
    <property type="entry name" value="Periplasmic binding protein-like II"/>
    <property type="match status" value="1"/>
</dbReference>
<evidence type="ECO:0000256" key="1">
    <source>
        <dbReference type="ARBA" id="ARBA00006987"/>
    </source>
</evidence>
<dbReference type="Gene3D" id="3.40.190.150">
    <property type="entry name" value="Bordetella uptake gene, domain 1"/>
    <property type="match status" value="1"/>
</dbReference>
<protein>
    <submittedName>
        <fullName evidence="3">Tripartite tricarboxylate transporter substrate binding protein</fullName>
    </submittedName>
</protein>
<dbReference type="PIRSF" id="PIRSF017082">
    <property type="entry name" value="YflP"/>
    <property type="match status" value="1"/>
</dbReference>
<feature type="signal peptide" evidence="2">
    <location>
        <begin position="1"/>
        <end position="31"/>
    </location>
</feature>
<dbReference type="AlphaFoldDB" id="A0A5M8BBS4"/>
<evidence type="ECO:0000313" key="4">
    <source>
        <dbReference type="Proteomes" id="UP000324324"/>
    </source>
</evidence>
<proteinExistence type="inferred from homology"/>
<dbReference type="PANTHER" id="PTHR42928:SF5">
    <property type="entry name" value="BLR1237 PROTEIN"/>
    <property type="match status" value="1"/>
</dbReference>
<dbReference type="CDD" id="cd13578">
    <property type="entry name" value="PBP2_Bug27"/>
    <property type="match status" value="1"/>
</dbReference>
<dbReference type="Pfam" id="PF03401">
    <property type="entry name" value="TctC"/>
    <property type="match status" value="1"/>
</dbReference>
<keyword evidence="2" id="KW-0732">Signal</keyword>
<comment type="similarity">
    <text evidence="1">Belongs to the UPF0065 (bug) family.</text>
</comment>
<dbReference type="InterPro" id="IPR042100">
    <property type="entry name" value="Bug_dom1"/>
</dbReference>
<feature type="chain" id="PRO_5024326897" evidence="2">
    <location>
        <begin position="32"/>
        <end position="332"/>
    </location>
</feature>
<gene>
    <name evidence="3" type="ORF">F1599_00210</name>
</gene>
<evidence type="ECO:0000256" key="2">
    <source>
        <dbReference type="SAM" id="SignalP"/>
    </source>
</evidence>
<dbReference type="Proteomes" id="UP000324324">
    <property type="component" value="Unassembled WGS sequence"/>
</dbReference>
<reference evidence="3 4" key="1">
    <citation type="submission" date="2019-09" db="EMBL/GenBank/DDBJ databases">
        <title>Isolation of a novel species in the genus Cupriavidus from patients with sepsis using whole genome sequencing.</title>
        <authorList>
            <person name="Kweon O.J."/>
            <person name="Lee M.-K."/>
        </authorList>
    </citation>
    <scope>NUCLEOTIDE SEQUENCE [LARGE SCALE GENOMIC DNA]</scope>
    <source>
        <strain evidence="3 4">MKL-01</strain>
    </source>
</reference>
<comment type="caution">
    <text evidence="3">The sequence shown here is derived from an EMBL/GenBank/DDBJ whole genome shotgun (WGS) entry which is preliminary data.</text>
</comment>
<dbReference type="EMBL" id="VWRN01000002">
    <property type="protein sequence ID" value="KAA6133457.1"/>
    <property type="molecule type" value="Genomic_DNA"/>
</dbReference>
<sequence>MTETSMKTFGPVAGALAAGALILSFATAAHATPSGYPTKPIRIIVGYQAGGPTDLTARLLAGKLQAGLGQPVIVENKVGAGSNIASDYVASAPPDGYTLLLAAAPITMTKYLYKGLKFDVLKSFEPIANVMTAPAVLAVSTRLPAHDLRSLIALAKKMPGTLTFGSTGAGGSQHLAGELLKQRAGIDMLHVPYKGASAALTDLMAGTVDMVFMTSMSALPTLKSGNPRAIAVASKKRMPQMPQLPTMEEAGLPGFEADSWNGLLAPAGTPREVLDRLNAEVNKALASPDVRDTLVSQGAIVVGGSREQFRQYLVEEVDRWGKVFQTVHISLQ</sequence>
<organism evidence="3 4">
    <name type="scientific">Cupriavidus cauae</name>
    <dbReference type="NCBI Taxonomy" id="2608999"/>
    <lineage>
        <taxon>Bacteria</taxon>
        <taxon>Pseudomonadati</taxon>
        <taxon>Pseudomonadota</taxon>
        <taxon>Betaproteobacteria</taxon>
        <taxon>Burkholderiales</taxon>
        <taxon>Burkholderiaceae</taxon>
        <taxon>Cupriavidus</taxon>
    </lineage>
</organism>
<name>A0A5M8BBS4_9BURK</name>
<keyword evidence="4" id="KW-1185">Reference proteome</keyword>
<accession>A0A5M8BBS4</accession>
<dbReference type="InterPro" id="IPR005064">
    <property type="entry name" value="BUG"/>
</dbReference>
<evidence type="ECO:0000313" key="3">
    <source>
        <dbReference type="EMBL" id="KAA6133457.1"/>
    </source>
</evidence>